<reference evidence="2" key="1">
    <citation type="journal article" date="2019" name="Plant J.">
        <title>Chlorella vulgaris genome assembly and annotation reveals the molecular basis for metabolic acclimation to high light conditions.</title>
        <authorList>
            <person name="Cecchin M."/>
            <person name="Marcolungo L."/>
            <person name="Rossato M."/>
            <person name="Girolomoni L."/>
            <person name="Cosentino E."/>
            <person name="Cuine S."/>
            <person name="Li-Beisson Y."/>
            <person name="Delledonne M."/>
            <person name="Ballottari M."/>
        </authorList>
    </citation>
    <scope>NUCLEOTIDE SEQUENCE</scope>
    <source>
        <strain evidence="2">211/11P</strain>
    </source>
</reference>
<protein>
    <submittedName>
        <fullName evidence="2">Uncharacterized protein</fullName>
    </submittedName>
</protein>
<gene>
    <name evidence="2" type="ORF">D9Q98_004292</name>
</gene>
<dbReference type="EMBL" id="SIDB01000005">
    <property type="protein sequence ID" value="KAI3432751.1"/>
    <property type="molecule type" value="Genomic_DNA"/>
</dbReference>
<feature type="region of interest" description="Disordered" evidence="1">
    <location>
        <begin position="156"/>
        <end position="186"/>
    </location>
</feature>
<comment type="caution">
    <text evidence="2">The sequence shown here is derived from an EMBL/GenBank/DDBJ whole genome shotgun (WGS) entry which is preliminary data.</text>
</comment>
<proteinExistence type="predicted"/>
<reference evidence="2" key="2">
    <citation type="submission" date="2020-11" db="EMBL/GenBank/DDBJ databases">
        <authorList>
            <person name="Cecchin M."/>
            <person name="Marcolungo L."/>
            <person name="Rossato M."/>
            <person name="Girolomoni L."/>
            <person name="Cosentino E."/>
            <person name="Cuine S."/>
            <person name="Li-Beisson Y."/>
            <person name="Delledonne M."/>
            <person name="Ballottari M."/>
        </authorList>
    </citation>
    <scope>NUCLEOTIDE SEQUENCE</scope>
    <source>
        <strain evidence="2">211/11P</strain>
        <tissue evidence="2">Whole cell</tissue>
    </source>
</reference>
<dbReference type="OrthoDB" id="515355at2759"/>
<sequence length="620" mass="65069">MTDASVGCPLATSLPHSWAEHSGPGTQLPDIRAYKLGKKRWSYNQVELVLGEVDGGTRTATVRQVVHAEGTKFQQAHQDSAVGFHVELESGSKLQAHIFLCYDKHASRSGGSSGDGASTEAGSEHHAWHLVTRKDCCKGCEGRVLRSIQRFGRQAKAKRCRNGATKPAAASAGDAAGGSAAAAPASSKKDPRFMYLSLDEACTHVNASAFRLVAGIYNRQGTRLLATSVSPPIRVLANNDVPTGAACIKLEAHLPSDWEGWAPQAPQLTLVEPLATSRPRKQAARAKPITTAGATHSRSAASLPHPSLPAIRTISLSLNPSGKEALLQPCTKRQAVQQQPQFSELSSFDAWQLPASSLASKLPEPARSREASGHLGCSGGTGTPHAAAAYASMADYSHADAASTTLTSFPVASTMPDPVRAATPLGCPEPLNWLAPAGLAEFGNCVPTGDVAAQCEAGRQLNLLSQLKAGLLAASNQEVSTGNNVVPAASAAPVAWTAVEPAAPHLAEPLSDGGSALAACWEQEVSQLRASSSAQPSASFVMPQWQPTSHCAMPDAELLLMGSFDFGMPDSSHCDFATDQDLKAELRTMLPSDDELSQIDMSDLDMDMIPLFPGDIITGF</sequence>
<evidence type="ECO:0000256" key="1">
    <source>
        <dbReference type="SAM" id="MobiDB-lite"/>
    </source>
</evidence>
<feature type="compositionally biased region" description="Low complexity" evidence="1">
    <location>
        <begin position="166"/>
        <end position="186"/>
    </location>
</feature>
<dbReference type="AlphaFoldDB" id="A0A9D4TS02"/>
<feature type="region of interest" description="Disordered" evidence="1">
    <location>
        <begin position="276"/>
        <end position="304"/>
    </location>
</feature>
<keyword evidence="3" id="KW-1185">Reference proteome</keyword>
<accession>A0A9D4TS02</accession>
<dbReference type="Proteomes" id="UP001055712">
    <property type="component" value="Unassembled WGS sequence"/>
</dbReference>
<name>A0A9D4TS02_CHLVU</name>
<organism evidence="2 3">
    <name type="scientific">Chlorella vulgaris</name>
    <name type="common">Green alga</name>
    <dbReference type="NCBI Taxonomy" id="3077"/>
    <lineage>
        <taxon>Eukaryota</taxon>
        <taxon>Viridiplantae</taxon>
        <taxon>Chlorophyta</taxon>
        <taxon>core chlorophytes</taxon>
        <taxon>Trebouxiophyceae</taxon>
        <taxon>Chlorellales</taxon>
        <taxon>Chlorellaceae</taxon>
        <taxon>Chlorella clade</taxon>
        <taxon>Chlorella</taxon>
    </lineage>
</organism>
<evidence type="ECO:0000313" key="2">
    <source>
        <dbReference type="EMBL" id="KAI3432751.1"/>
    </source>
</evidence>
<evidence type="ECO:0000313" key="3">
    <source>
        <dbReference type="Proteomes" id="UP001055712"/>
    </source>
</evidence>